<dbReference type="InterPro" id="IPR013087">
    <property type="entry name" value="Znf_C2H2_type"/>
</dbReference>
<evidence type="ECO:0000313" key="5">
    <source>
        <dbReference type="Proteomes" id="UP001430848"/>
    </source>
</evidence>
<name>A0ABR1P769_DIAER</name>
<feature type="compositionally biased region" description="Low complexity" evidence="2">
    <location>
        <begin position="273"/>
        <end position="284"/>
    </location>
</feature>
<dbReference type="PROSITE" id="PS50157">
    <property type="entry name" value="ZINC_FINGER_C2H2_2"/>
    <property type="match status" value="1"/>
</dbReference>
<keyword evidence="1" id="KW-0862">Zinc</keyword>
<feature type="compositionally biased region" description="Basic and acidic residues" evidence="2">
    <location>
        <begin position="333"/>
        <end position="342"/>
    </location>
</feature>
<feature type="compositionally biased region" description="Basic residues" evidence="2">
    <location>
        <begin position="149"/>
        <end position="158"/>
    </location>
</feature>
<evidence type="ECO:0000259" key="3">
    <source>
        <dbReference type="PROSITE" id="PS50157"/>
    </source>
</evidence>
<feature type="compositionally biased region" description="Basic residues" evidence="2">
    <location>
        <begin position="122"/>
        <end position="135"/>
    </location>
</feature>
<accession>A0ABR1P769</accession>
<feature type="domain" description="C2H2-type" evidence="3">
    <location>
        <begin position="345"/>
        <end position="373"/>
    </location>
</feature>
<reference evidence="4 5" key="1">
    <citation type="submission" date="2024-02" db="EMBL/GenBank/DDBJ databases">
        <title>De novo assembly and annotation of 12 fungi associated with fruit tree decline syndrome in Ontario, Canada.</title>
        <authorList>
            <person name="Sulman M."/>
            <person name="Ellouze W."/>
            <person name="Ilyukhin E."/>
        </authorList>
    </citation>
    <scope>NUCLEOTIDE SEQUENCE [LARGE SCALE GENOMIC DNA]</scope>
    <source>
        <strain evidence="4 5">M169</strain>
    </source>
</reference>
<proteinExistence type="predicted"/>
<feature type="compositionally biased region" description="Acidic residues" evidence="2">
    <location>
        <begin position="213"/>
        <end position="239"/>
    </location>
</feature>
<keyword evidence="1" id="KW-0479">Metal-binding</keyword>
<gene>
    <name evidence="4" type="ORF">SLS63_006683</name>
</gene>
<evidence type="ECO:0000313" key="4">
    <source>
        <dbReference type="EMBL" id="KAK7728235.1"/>
    </source>
</evidence>
<dbReference type="PROSITE" id="PS00028">
    <property type="entry name" value="ZINC_FINGER_C2H2_1"/>
    <property type="match status" value="1"/>
</dbReference>
<evidence type="ECO:0000256" key="2">
    <source>
        <dbReference type="SAM" id="MobiDB-lite"/>
    </source>
</evidence>
<sequence>MDANERLALIERVNHSSGEQAKRTLNFMILKCTVAQPTIARAIRAAIEQHAPTPTIVYEQPESDHDDESAASSPRKRSKKKKNQHGSSQDEEDVPASTSKNRRSTRRGDINPDPLIGQLILKKTKSKLSGKKMRSSNHDEEQDNPNSSKKNKSKHASKLRAEPEERTRDSSMGEPSQQKSPTVIDLLTSSDDETSDAQQSRNENLDDKSSDDNSSDIDSPDDSSSDSDSSDDGGAEEEAQGNALADGLGPFLDASNKKTNQTSAGSIDRGRTTTRSSKTSRAKAPSQNSDIEIRLPGLGKKRKAPERTVEEDHKDQPAKSTMTAHLNKRSKQNHLEESQRLPEDGRCRSCGILFPSAAQLLKHRDYCHVKEPQLIEDRQFLHQSL</sequence>
<feature type="compositionally biased region" description="Basic residues" evidence="2">
    <location>
        <begin position="74"/>
        <end position="84"/>
    </location>
</feature>
<dbReference type="Proteomes" id="UP001430848">
    <property type="component" value="Unassembled WGS sequence"/>
</dbReference>
<keyword evidence="1" id="KW-0863">Zinc-finger</keyword>
<comment type="caution">
    <text evidence="4">The sequence shown here is derived from an EMBL/GenBank/DDBJ whole genome shotgun (WGS) entry which is preliminary data.</text>
</comment>
<protein>
    <recommendedName>
        <fullName evidence="3">C2H2-type domain-containing protein</fullName>
    </recommendedName>
</protein>
<dbReference type="EMBL" id="JAKNSF020000034">
    <property type="protein sequence ID" value="KAK7728235.1"/>
    <property type="molecule type" value="Genomic_DNA"/>
</dbReference>
<feature type="compositionally biased region" description="Basic and acidic residues" evidence="2">
    <location>
        <begin position="305"/>
        <end position="317"/>
    </location>
</feature>
<keyword evidence="5" id="KW-1185">Reference proteome</keyword>
<feature type="region of interest" description="Disordered" evidence="2">
    <location>
        <begin position="57"/>
        <end position="342"/>
    </location>
</feature>
<organism evidence="4 5">
    <name type="scientific">Diaporthe eres</name>
    <name type="common">Phomopsis oblonga</name>
    <dbReference type="NCBI Taxonomy" id="83184"/>
    <lineage>
        <taxon>Eukaryota</taxon>
        <taxon>Fungi</taxon>
        <taxon>Dikarya</taxon>
        <taxon>Ascomycota</taxon>
        <taxon>Pezizomycotina</taxon>
        <taxon>Sordariomycetes</taxon>
        <taxon>Sordariomycetidae</taxon>
        <taxon>Diaporthales</taxon>
        <taxon>Diaporthaceae</taxon>
        <taxon>Diaporthe</taxon>
        <taxon>Diaporthe eres species complex</taxon>
    </lineage>
</organism>
<feature type="compositionally biased region" description="Basic and acidic residues" evidence="2">
    <location>
        <begin position="159"/>
        <end position="171"/>
    </location>
</feature>
<evidence type="ECO:0000256" key="1">
    <source>
        <dbReference type="PROSITE-ProRule" id="PRU00042"/>
    </source>
</evidence>